<feature type="compositionally biased region" description="Acidic residues" evidence="4">
    <location>
        <begin position="912"/>
        <end position="922"/>
    </location>
</feature>
<dbReference type="AlphaFoldDB" id="A0A383UTW5"/>
<dbReference type="InterPro" id="IPR018359">
    <property type="entry name" value="Bromodomain_CS"/>
</dbReference>
<feature type="domain" description="Bromo" evidence="5">
    <location>
        <begin position="343"/>
        <end position="416"/>
    </location>
</feature>
<dbReference type="Gene3D" id="1.20.1270.220">
    <property type="match status" value="1"/>
</dbReference>
<feature type="region of interest" description="Disordered" evidence="4">
    <location>
        <begin position="159"/>
        <end position="321"/>
    </location>
</feature>
<dbReference type="InterPro" id="IPR038336">
    <property type="entry name" value="NET_sf"/>
</dbReference>
<feature type="compositionally biased region" description="Acidic residues" evidence="4">
    <location>
        <begin position="658"/>
        <end position="670"/>
    </location>
</feature>
<feature type="coiled-coil region" evidence="3">
    <location>
        <begin position="707"/>
        <end position="734"/>
    </location>
</feature>
<feature type="region of interest" description="Disordered" evidence="4">
    <location>
        <begin position="836"/>
        <end position="869"/>
    </location>
</feature>
<dbReference type="GO" id="GO:0006355">
    <property type="term" value="P:regulation of DNA-templated transcription"/>
    <property type="evidence" value="ECO:0007669"/>
    <property type="project" value="TreeGrafter"/>
</dbReference>
<organism evidence="7 8">
    <name type="scientific">Blumeria hordei</name>
    <name type="common">Barley powdery mildew</name>
    <name type="synonym">Blumeria graminis f. sp. hordei</name>
    <dbReference type="NCBI Taxonomy" id="2867405"/>
    <lineage>
        <taxon>Eukaryota</taxon>
        <taxon>Fungi</taxon>
        <taxon>Dikarya</taxon>
        <taxon>Ascomycota</taxon>
        <taxon>Pezizomycotina</taxon>
        <taxon>Leotiomycetes</taxon>
        <taxon>Erysiphales</taxon>
        <taxon>Erysiphaceae</taxon>
        <taxon>Blumeria</taxon>
    </lineage>
</organism>
<evidence type="ECO:0000259" key="6">
    <source>
        <dbReference type="PROSITE" id="PS51525"/>
    </source>
</evidence>
<feature type="region of interest" description="Disordered" evidence="4">
    <location>
        <begin position="1"/>
        <end position="25"/>
    </location>
</feature>
<feature type="compositionally biased region" description="Low complexity" evidence="4">
    <location>
        <begin position="843"/>
        <end position="852"/>
    </location>
</feature>
<dbReference type="SUPFAM" id="SSF47370">
    <property type="entry name" value="Bromodomain"/>
    <property type="match status" value="2"/>
</dbReference>
<evidence type="ECO:0000259" key="5">
    <source>
        <dbReference type="PROSITE" id="PS50014"/>
    </source>
</evidence>
<dbReference type="PANTHER" id="PTHR22880">
    <property type="entry name" value="FALZ-RELATED BROMODOMAIN-CONTAINING PROTEINS"/>
    <property type="match status" value="1"/>
</dbReference>
<dbReference type="GO" id="GO:0005634">
    <property type="term" value="C:nucleus"/>
    <property type="evidence" value="ECO:0007669"/>
    <property type="project" value="TreeGrafter"/>
</dbReference>
<reference evidence="7 8" key="1">
    <citation type="submission" date="2017-11" db="EMBL/GenBank/DDBJ databases">
        <authorList>
            <person name="Kracher B."/>
        </authorList>
    </citation>
    <scope>NUCLEOTIDE SEQUENCE [LARGE SCALE GENOMIC DNA]</scope>
    <source>
        <strain evidence="7 8">RACE1</strain>
    </source>
</reference>
<dbReference type="Pfam" id="PF17035">
    <property type="entry name" value="BET"/>
    <property type="match status" value="1"/>
</dbReference>
<evidence type="ECO:0000256" key="2">
    <source>
        <dbReference type="PROSITE-ProRule" id="PRU00035"/>
    </source>
</evidence>
<feature type="region of interest" description="Disordered" evidence="4">
    <location>
        <begin position="881"/>
        <end position="922"/>
    </location>
</feature>
<sequence>MAIMTPELPEKVSIENKTQPTQPTEIMDLDIEVHGTSDGDEIHDDASNKSSLTKNESLIVDSVAPETLVMNGDSNTEDLQTNKAHLPTPIDTISESLSEPSPFSAPALETLQQTATTLDEQSSTALKTHPPHMEINIPTESAIELNNADEPKHSLEPAIEEQTSERPLVASPQESIEPTRMRTTSPVPKNEEVVEDVSAAPIVPNEPSTGTTLDPSKDSTEVISSSQESNQLGSHESTSLPINIKPAEVSPDVEHHDTIMSDISEKSTKIPRGRENDDELEPLAKRTKITEEVTAPKNPSIPRETDKNSSPISREDNSKSSTVMTKITPFQSKELIKILRNISRTNAGKNFRQPVAVLWPTIAENYAAKISNPMDLSTIEKKLKEEAYLTISEVKNDVHLIYNNSVIFNSAENPVTKCAMETRNALFSKFSSIPPEPAPPAKKEKKVVKRPIAAPESTARLPISKKQQKEPTSSPVQTIAQAPAPAFALDPITNTPLIRRESTKGDGGRPKREIHPPKSKDLSYTARPKNRKHLTELKFCEDVLVELQKPKYSSISHPFMVPVDPVALGIPNYFAIIKKPMDVSTVAKKLKDCLYSNASDFEKDIRQIFINCYKYNPDGNPVRQMGKSFEEVFNSFWSKKEQYLIDNSPSAATQSDRDSEEDESEEEEILDPASVNASLMSQKERLLEEQSKLINMMGAKHKDEGLLQMQTDLVELIQKRVKAAEDQARKLMNKKKVTKIVKKPPPVKKPAPIKKPAVKKRYLGTLEKETISAGLGLLPAQIMATVVDMIKTERPELEDAGDETMELDIDSISDNILWQIHALIMKHVPELEAQIRDSMSSEPRQATRTAKPATKKKNKPMSKHEQERKIEALTNLDSEFSRAGFGSLEPTVPQFASSPHQDTNATLGLESSGDEDSDSEEE</sequence>
<proteinExistence type="predicted"/>
<dbReference type="PROSITE" id="PS51525">
    <property type="entry name" value="NET"/>
    <property type="match status" value="1"/>
</dbReference>
<feature type="domain" description="Bromo" evidence="5">
    <location>
        <begin position="551"/>
        <end position="623"/>
    </location>
</feature>
<feature type="compositionally biased region" description="Polar residues" evidence="4">
    <location>
        <begin position="172"/>
        <end position="187"/>
    </location>
</feature>
<dbReference type="PRINTS" id="PR00503">
    <property type="entry name" value="BROMODOMAIN"/>
</dbReference>
<feature type="compositionally biased region" description="Basic and acidic residues" evidence="4">
    <location>
        <begin position="303"/>
        <end position="318"/>
    </location>
</feature>
<dbReference type="GO" id="GO:0000785">
    <property type="term" value="C:chromatin"/>
    <property type="evidence" value="ECO:0007669"/>
    <property type="project" value="TreeGrafter"/>
</dbReference>
<feature type="domain" description="NET" evidence="6">
    <location>
        <begin position="753"/>
        <end position="835"/>
    </location>
</feature>
<dbReference type="CDD" id="cd04369">
    <property type="entry name" value="Bromodomain"/>
    <property type="match status" value="1"/>
</dbReference>
<feature type="compositionally biased region" description="Basic and acidic residues" evidence="4">
    <location>
        <begin position="282"/>
        <end position="291"/>
    </location>
</feature>
<dbReference type="EMBL" id="UNSH01000045">
    <property type="protein sequence ID" value="SZF02692.1"/>
    <property type="molecule type" value="Genomic_DNA"/>
</dbReference>
<dbReference type="SMART" id="SM00297">
    <property type="entry name" value="BROMO"/>
    <property type="match status" value="2"/>
</dbReference>
<feature type="region of interest" description="Disordered" evidence="4">
    <location>
        <begin position="498"/>
        <end position="524"/>
    </location>
</feature>
<evidence type="ECO:0000256" key="4">
    <source>
        <dbReference type="SAM" id="MobiDB-lite"/>
    </source>
</evidence>
<dbReference type="Proteomes" id="UP000275772">
    <property type="component" value="Unassembled WGS sequence"/>
</dbReference>
<dbReference type="PANTHER" id="PTHR22880:SF225">
    <property type="entry name" value="BROMODOMAIN-CONTAINING PROTEIN BET-1-RELATED"/>
    <property type="match status" value="1"/>
</dbReference>
<feature type="compositionally biased region" description="Basic and acidic residues" evidence="4">
    <location>
        <begin position="498"/>
        <end position="521"/>
    </location>
</feature>
<name>A0A383UTW5_BLUHO</name>
<dbReference type="InterPro" id="IPR001487">
    <property type="entry name" value="Bromodomain"/>
</dbReference>
<feature type="compositionally biased region" description="Basic and acidic residues" evidence="4">
    <location>
        <begin position="252"/>
        <end position="275"/>
    </location>
</feature>
<feature type="compositionally biased region" description="Polar residues" evidence="4">
    <location>
        <begin position="894"/>
        <end position="906"/>
    </location>
</feature>
<keyword evidence="1 2" id="KW-0103">Bromodomain</keyword>
<feature type="compositionally biased region" description="Polar residues" evidence="4">
    <location>
        <begin position="221"/>
        <end position="241"/>
    </location>
</feature>
<evidence type="ECO:0000313" key="8">
    <source>
        <dbReference type="Proteomes" id="UP000275772"/>
    </source>
</evidence>
<accession>A0A383UTW5</accession>
<evidence type="ECO:0000256" key="1">
    <source>
        <dbReference type="ARBA" id="ARBA00023117"/>
    </source>
</evidence>
<feature type="region of interest" description="Disordered" evidence="4">
    <location>
        <begin position="647"/>
        <end position="675"/>
    </location>
</feature>
<evidence type="ECO:0008006" key="9">
    <source>
        <dbReference type="Google" id="ProtNLM"/>
    </source>
</evidence>
<dbReference type="InterPro" id="IPR050935">
    <property type="entry name" value="Bromo_chromatin_reader"/>
</dbReference>
<evidence type="ECO:0000256" key="3">
    <source>
        <dbReference type="SAM" id="Coils"/>
    </source>
</evidence>
<dbReference type="Gene3D" id="1.20.920.10">
    <property type="entry name" value="Bromodomain-like"/>
    <property type="match status" value="2"/>
</dbReference>
<dbReference type="VEuPathDB" id="FungiDB:BLGHR1_13477"/>
<dbReference type="InterPro" id="IPR036427">
    <property type="entry name" value="Bromodomain-like_sf"/>
</dbReference>
<feature type="region of interest" description="Disordered" evidence="4">
    <location>
        <begin position="431"/>
        <end position="475"/>
    </location>
</feature>
<keyword evidence="3" id="KW-0175">Coiled coil</keyword>
<dbReference type="GO" id="GO:0006338">
    <property type="term" value="P:chromatin remodeling"/>
    <property type="evidence" value="ECO:0007669"/>
    <property type="project" value="TreeGrafter"/>
</dbReference>
<dbReference type="PROSITE" id="PS50014">
    <property type="entry name" value="BROMODOMAIN_2"/>
    <property type="match status" value="2"/>
</dbReference>
<dbReference type="InterPro" id="IPR027353">
    <property type="entry name" value="NET_dom"/>
</dbReference>
<feature type="compositionally biased region" description="Polar residues" evidence="4">
    <location>
        <begin position="15"/>
        <end position="24"/>
    </location>
</feature>
<protein>
    <recommendedName>
        <fullName evidence="9">Bromodomain-containing protein</fullName>
    </recommendedName>
</protein>
<dbReference type="PROSITE" id="PS00633">
    <property type="entry name" value="BROMODOMAIN_1"/>
    <property type="match status" value="1"/>
</dbReference>
<gene>
    <name evidence="7" type="ORF">BLGHR1_13477</name>
</gene>
<dbReference type="Pfam" id="PF00439">
    <property type="entry name" value="Bromodomain"/>
    <property type="match status" value="2"/>
</dbReference>
<evidence type="ECO:0000313" key="7">
    <source>
        <dbReference type="EMBL" id="SZF02692.1"/>
    </source>
</evidence>